<keyword evidence="3 6" id="KW-0812">Transmembrane</keyword>
<dbReference type="RefSeq" id="WP_056964146.1">
    <property type="nucleotide sequence ID" value="NZ_AZEU01000179.1"/>
</dbReference>
<keyword evidence="2" id="KW-1003">Cell membrane</keyword>
<protein>
    <submittedName>
        <fullName evidence="7">Ribonuclease BN</fullName>
    </submittedName>
</protein>
<keyword evidence="4 6" id="KW-1133">Transmembrane helix</keyword>
<sequence length="331" mass="36784">MSKARLKRRTDKPSKALTEEQKLAIAKGQVPLASMKIPRSLKFREFLKLALRRFNDAELGMTAASLAFYSLLSMFPMLILLGNLLPLFGFSYDGVADYLEQVVPSDIMSWIEPIIHNLLNSTSGSALSIGAIATLWAASLGINGLKNGFNKAYGITPPQNYFVQRILSMLIIFLLIVALGMVMVAFTFGRQFLEWIVPLLGLSDSWLNTFDSLRWPVTVSALIVVIGSVDFFLPNVKIKFWTIIPGAAFTIASWLGLAQGFSLYMRVFGSRFTSYGTLGTVMVLLLWLNFSAMLLLIGGVINALVAEYFTGHLHHSHGKVHDFVKKQPQRQ</sequence>
<accession>A0A0R1QRN4</accession>
<evidence type="ECO:0000256" key="2">
    <source>
        <dbReference type="ARBA" id="ARBA00022475"/>
    </source>
</evidence>
<name>A0A0R1QRN4_9LACO</name>
<feature type="transmembrane region" description="Helical" evidence="6">
    <location>
        <begin position="281"/>
        <end position="305"/>
    </location>
</feature>
<keyword evidence="5 6" id="KW-0472">Membrane</keyword>
<dbReference type="PANTHER" id="PTHR30213:SF0">
    <property type="entry name" value="UPF0761 MEMBRANE PROTEIN YIHY"/>
    <property type="match status" value="1"/>
</dbReference>
<comment type="caution">
    <text evidence="7">The sequence shown here is derived from an EMBL/GenBank/DDBJ whole genome shotgun (WGS) entry which is preliminary data.</text>
</comment>
<gene>
    <name evidence="7" type="ORF">FD01_GL001529</name>
</gene>
<feature type="transmembrane region" description="Helical" evidence="6">
    <location>
        <begin position="166"/>
        <end position="193"/>
    </location>
</feature>
<evidence type="ECO:0000256" key="3">
    <source>
        <dbReference type="ARBA" id="ARBA00022692"/>
    </source>
</evidence>
<feature type="transmembrane region" description="Helical" evidence="6">
    <location>
        <begin position="240"/>
        <end position="261"/>
    </location>
</feature>
<dbReference type="AlphaFoldDB" id="A0A0R1QRN4"/>
<dbReference type="EMBL" id="AZEU01000179">
    <property type="protein sequence ID" value="KRL43835.1"/>
    <property type="molecule type" value="Genomic_DNA"/>
</dbReference>
<evidence type="ECO:0000256" key="6">
    <source>
        <dbReference type="SAM" id="Phobius"/>
    </source>
</evidence>
<dbReference type="InterPro" id="IPR017039">
    <property type="entry name" value="Virul_fac_BrkB"/>
</dbReference>
<dbReference type="OrthoDB" id="9775903at2"/>
<feature type="transmembrane region" description="Helical" evidence="6">
    <location>
        <begin position="126"/>
        <end position="145"/>
    </location>
</feature>
<keyword evidence="8" id="KW-1185">Reference proteome</keyword>
<feature type="transmembrane region" description="Helical" evidence="6">
    <location>
        <begin position="59"/>
        <end position="81"/>
    </location>
</feature>
<dbReference type="Proteomes" id="UP000051790">
    <property type="component" value="Unassembled WGS sequence"/>
</dbReference>
<evidence type="ECO:0000256" key="1">
    <source>
        <dbReference type="ARBA" id="ARBA00004651"/>
    </source>
</evidence>
<feature type="transmembrane region" description="Helical" evidence="6">
    <location>
        <begin position="213"/>
        <end position="233"/>
    </location>
</feature>
<dbReference type="PANTHER" id="PTHR30213">
    <property type="entry name" value="INNER MEMBRANE PROTEIN YHJD"/>
    <property type="match status" value="1"/>
</dbReference>
<evidence type="ECO:0000313" key="7">
    <source>
        <dbReference type="EMBL" id="KRL43835.1"/>
    </source>
</evidence>
<evidence type="ECO:0000313" key="8">
    <source>
        <dbReference type="Proteomes" id="UP000051790"/>
    </source>
</evidence>
<dbReference type="PATRIC" id="fig|1423769.4.peg.1639"/>
<organism evidence="7 8">
    <name type="scientific">Lacticaseibacillus manihotivorans DSM 13343 = JCM 12514</name>
    <dbReference type="NCBI Taxonomy" id="1423769"/>
    <lineage>
        <taxon>Bacteria</taxon>
        <taxon>Bacillati</taxon>
        <taxon>Bacillota</taxon>
        <taxon>Bacilli</taxon>
        <taxon>Lactobacillales</taxon>
        <taxon>Lactobacillaceae</taxon>
        <taxon>Lacticaseibacillus</taxon>
    </lineage>
</organism>
<dbReference type="NCBIfam" id="TIGR00765">
    <property type="entry name" value="yihY_not_rbn"/>
    <property type="match status" value="1"/>
</dbReference>
<proteinExistence type="predicted"/>
<dbReference type="PIRSF" id="PIRSF035875">
    <property type="entry name" value="RNase_BN"/>
    <property type="match status" value="1"/>
</dbReference>
<evidence type="ECO:0000256" key="4">
    <source>
        <dbReference type="ARBA" id="ARBA00022989"/>
    </source>
</evidence>
<reference evidence="7 8" key="1">
    <citation type="journal article" date="2015" name="Genome Announc.">
        <title>Expanding the biotechnology potential of lactobacilli through comparative genomics of 213 strains and associated genera.</title>
        <authorList>
            <person name="Sun Z."/>
            <person name="Harris H.M."/>
            <person name="McCann A."/>
            <person name="Guo C."/>
            <person name="Argimon S."/>
            <person name="Zhang W."/>
            <person name="Yang X."/>
            <person name="Jeffery I.B."/>
            <person name="Cooney J.C."/>
            <person name="Kagawa T.F."/>
            <person name="Liu W."/>
            <person name="Song Y."/>
            <person name="Salvetti E."/>
            <person name="Wrobel A."/>
            <person name="Rasinkangas P."/>
            <person name="Parkhill J."/>
            <person name="Rea M.C."/>
            <person name="O'Sullivan O."/>
            <person name="Ritari J."/>
            <person name="Douillard F.P."/>
            <person name="Paul Ross R."/>
            <person name="Yang R."/>
            <person name="Briner A.E."/>
            <person name="Felis G.E."/>
            <person name="de Vos W.M."/>
            <person name="Barrangou R."/>
            <person name="Klaenhammer T.R."/>
            <person name="Caufield P.W."/>
            <person name="Cui Y."/>
            <person name="Zhang H."/>
            <person name="O'Toole P.W."/>
        </authorList>
    </citation>
    <scope>NUCLEOTIDE SEQUENCE [LARGE SCALE GENOMIC DNA]</scope>
    <source>
        <strain evidence="7 8">DSM 13343</strain>
    </source>
</reference>
<dbReference type="GO" id="GO:0005886">
    <property type="term" value="C:plasma membrane"/>
    <property type="evidence" value="ECO:0007669"/>
    <property type="project" value="UniProtKB-SubCell"/>
</dbReference>
<evidence type="ECO:0000256" key="5">
    <source>
        <dbReference type="ARBA" id="ARBA00023136"/>
    </source>
</evidence>
<comment type="subcellular location">
    <subcellularLocation>
        <location evidence="1">Cell membrane</location>
        <topology evidence="1">Multi-pass membrane protein</topology>
    </subcellularLocation>
</comment>
<dbReference type="Pfam" id="PF03631">
    <property type="entry name" value="Virul_fac_BrkB"/>
    <property type="match status" value="1"/>
</dbReference>